<proteinExistence type="predicted"/>
<name>A4BDD1_9GAMM</name>
<gene>
    <name evidence="1" type="ORF">MED297_05984</name>
</gene>
<evidence type="ECO:0000313" key="2">
    <source>
        <dbReference type="Proteomes" id="UP000005953"/>
    </source>
</evidence>
<protein>
    <submittedName>
        <fullName evidence="1">Uncharacterized protein</fullName>
    </submittedName>
</protein>
<sequence length="133" mass="15313">MEFVVIQSRDPHKADVLANQLRAHGYHHFSPELFFMDDFGDLKPHADQLADAEAWCRKHVSSEMAHHQDVVVQGVLLNPDLVRDAQTHGYHLAVLKPDEESEDAIQQQIDALIRAHEGHDRSLFQRIFEHRHG</sequence>
<organism evidence="1 2">
    <name type="scientific">Reinekea blandensis MED297</name>
    <dbReference type="NCBI Taxonomy" id="314283"/>
    <lineage>
        <taxon>Bacteria</taxon>
        <taxon>Pseudomonadati</taxon>
        <taxon>Pseudomonadota</taxon>
        <taxon>Gammaproteobacteria</taxon>
        <taxon>Oceanospirillales</taxon>
        <taxon>Saccharospirillaceae</taxon>
        <taxon>Reinekea</taxon>
    </lineage>
</organism>
<dbReference type="AlphaFoldDB" id="A4BDD1"/>
<dbReference type="RefSeq" id="WP_008048411.1">
    <property type="nucleotide sequence ID" value="NZ_CH724155.1"/>
</dbReference>
<reference evidence="1 2" key="1">
    <citation type="submission" date="2006-02" db="EMBL/GenBank/DDBJ databases">
        <authorList>
            <person name="Pinhassi J."/>
            <person name="Pedros-Alio C."/>
            <person name="Ferriera S."/>
            <person name="Johnson J."/>
            <person name="Kravitz S."/>
            <person name="Halpern A."/>
            <person name="Remington K."/>
            <person name="Beeson K."/>
            <person name="Tran B."/>
            <person name="Rogers Y.-H."/>
            <person name="Friedman R."/>
            <person name="Venter J.C."/>
        </authorList>
    </citation>
    <scope>NUCLEOTIDE SEQUENCE [LARGE SCALE GENOMIC DNA]</scope>
    <source>
        <strain evidence="1 2">MED297</strain>
    </source>
</reference>
<dbReference type="EMBL" id="AAOE01000007">
    <property type="protein sequence ID" value="EAR09875.1"/>
    <property type="molecule type" value="Genomic_DNA"/>
</dbReference>
<dbReference type="OrthoDB" id="6182772at2"/>
<keyword evidence="2" id="KW-1185">Reference proteome</keyword>
<comment type="caution">
    <text evidence="1">The sequence shown here is derived from an EMBL/GenBank/DDBJ whole genome shotgun (WGS) entry which is preliminary data.</text>
</comment>
<dbReference type="Proteomes" id="UP000005953">
    <property type="component" value="Unassembled WGS sequence"/>
</dbReference>
<accession>A4BDD1</accession>
<evidence type="ECO:0000313" key="1">
    <source>
        <dbReference type="EMBL" id="EAR09875.1"/>
    </source>
</evidence>
<dbReference type="HOGENOM" id="CLU_1905009_0_0_6"/>